<evidence type="ECO:0000313" key="4">
    <source>
        <dbReference type="EMBL" id="GAA0749227.1"/>
    </source>
</evidence>
<dbReference type="CDD" id="cd01949">
    <property type="entry name" value="GGDEF"/>
    <property type="match status" value="1"/>
</dbReference>
<comment type="catalytic activity">
    <reaction evidence="2">
        <text>2 GTP = 3',3'-c-di-GMP + 2 diphosphate</text>
        <dbReference type="Rhea" id="RHEA:24898"/>
        <dbReference type="ChEBI" id="CHEBI:33019"/>
        <dbReference type="ChEBI" id="CHEBI:37565"/>
        <dbReference type="ChEBI" id="CHEBI:58805"/>
        <dbReference type="EC" id="2.7.7.65"/>
    </reaction>
</comment>
<dbReference type="InterPro" id="IPR043128">
    <property type="entry name" value="Rev_trsase/Diguanyl_cyclase"/>
</dbReference>
<dbReference type="InterPro" id="IPR029787">
    <property type="entry name" value="Nucleotide_cyclase"/>
</dbReference>
<evidence type="ECO:0000256" key="2">
    <source>
        <dbReference type="ARBA" id="ARBA00034247"/>
    </source>
</evidence>
<organism evidence="4 5">
    <name type="scientific">Ideonella azotifigens</name>
    <dbReference type="NCBI Taxonomy" id="513160"/>
    <lineage>
        <taxon>Bacteria</taxon>
        <taxon>Pseudomonadati</taxon>
        <taxon>Pseudomonadota</taxon>
        <taxon>Betaproteobacteria</taxon>
        <taxon>Burkholderiales</taxon>
        <taxon>Sphaerotilaceae</taxon>
        <taxon>Ideonella</taxon>
    </lineage>
</organism>
<proteinExistence type="predicted"/>
<protein>
    <recommendedName>
        <fullName evidence="1">diguanylate cyclase</fullName>
        <ecNumber evidence="1">2.7.7.65</ecNumber>
    </recommendedName>
</protein>
<accession>A0ABN1JYE0</accession>
<evidence type="ECO:0000259" key="3">
    <source>
        <dbReference type="PROSITE" id="PS50887"/>
    </source>
</evidence>
<dbReference type="EMBL" id="BAAAEW010000008">
    <property type="protein sequence ID" value="GAA0749227.1"/>
    <property type="molecule type" value="Genomic_DNA"/>
</dbReference>
<dbReference type="SMART" id="SM00267">
    <property type="entry name" value="GGDEF"/>
    <property type="match status" value="1"/>
</dbReference>
<dbReference type="PANTHER" id="PTHR45138">
    <property type="entry name" value="REGULATORY COMPONENTS OF SENSORY TRANSDUCTION SYSTEM"/>
    <property type="match status" value="1"/>
</dbReference>
<reference evidence="4 5" key="1">
    <citation type="journal article" date="2019" name="Int. J. Syst. Evol. Microbiol.">
        <title>The Global Catalogue of Microorganisms (GCM) 10K type strain sequencing project: providing services to taxonomists for standard genome sequencing and annotation.</title>
        <authorList>
            <consortium name="The Broad Institute Genomics Platform"/>
            <consortium name="The Broad Institute Genome Sequencing Center for Infectious Disease"/>
            <person name="Wu L."/>
            <person name="Ma J."/>
        </authorList>
    </citation>
    <scope>NUCLEOTIDE SEQUENCE [LARGE SCALE GENOMIC DNA]</scope>
    <source>
        <strain evidence="4 5">JCM 15503</strain>
    </source>
</reference>
<keyword evidence="5" id="KW-1185">Reference proteome</keyword>
<comment type="caution">
    <text evidence="4">The sequence shown here is derived from an EMBL/GenBank/DDBJ whole genome shotgun (WGS) entry which is preliminary data.</text>
</comment>
<evidence type="ECO:0000313" key="5">
    <source>
        <dbReference type="Proteomes" id="UP001500279"/>
    </source>
</evidence>
<dbReference type="Pfam" id="PF00990">
    <property type="entry name" value="GGDEF"/>
    <property type="match status" value="1"/>
</dbReference>
<feature type="domain" description="GGDEF" evidence="3">
    <location>
        <begin position="84"/>
        <end position="219"/>
    </location>
</feature>
<dbReference type="SUPFAM" id="SSF55073">
    <property type="entry name" value="Nucleotide cyclase"/>
    <property type="match status" value="1"/>
</dbReference>
<dbReference type="NCBIfam" id="TIGR00254">
    <property type="entry name" value="GGDEF"/>
    <property type="match status" value="1"/>
</dbReference>
<name>A0ABN1JYE0_9BURK</name>
<sequence length="242" mass="26143">MSALPESLPPADPAALQLDRALQLLQQSGRDALPGAPGSAAWLQAVIDGLCEISSRDALTGLSNRRAFEAALNREIDRVARSGEPALLLMLDIDHFKRVNDHHGHIVGDQVIRAVAECLAECVRPMDLPARIGGEEFAVILPNCPPAFGQTVAERIRQRIEQKVITAGLSLRLGITVSVGGAYAPQWVRSTPALWTERADLQLYRAKSEGRNRTCLEPTPVSNVSAEEKGLLFGTTMPGDLE</sequence>
<dbReference type="PANTHER" id="PTHR45138:SF9">
    <property type="entry name" value="DIGUANYLATE CYCLASE DGCM-RELATED"/>
    <property type="match status" value="1"/>
</dbReference>
<dbReference type="PROSITE" id="PS50887">
    <property type="entry name" value="GGDEF"/>
    <property type="match status" value="1"/>
</dbReference>
<dbReference type="InterPro" id="IPR000160">
    <property type="entry name" value="GGDEF_dom"/>
</dbReference>
<dbReference type="InterPro" id="IPR050469">
    <property type="entry name" value="Diguanylate_Cyclase"/>
</dbReference>
<dbReference type="Proteomes" id="UP001500279">
    <property type="component" value="Unassembled WGS sequence"/>
</dbReference>
<dbReference type="EC" id="2.7.7.65" evidence="1"/>
<gene>
    <name evidence="4" type="ORF">GCM10009107_19740</name>
</gene>
<dbReference type="Gene3D" id="3.30.70.270">
    <property type="match status" value="1"/>
</dbReference>
<evidence type="ECO:0000256" key="1">
    <source>
        <dbReference type="ARBA" id="ARBA00012528"/>
    </source>
</evidence>